<feature type="compositionally biased region" description="Polar residues" evidence="1">
    <location>
        <begin position="132"/>
        <end position="142"/>
    </location>
</feature>
<evidence type="ECO:0000313" key="3">
    <source>
        <dbReference type="Proteomes" id="UP001175227"/>
    </source>
</evidence>
<feature type="region of interest" description="Disordered" evidence="1">
    <location>
        <begin position="126"/>
        <end position="145"/>
    </location>
</feature>
<comment type="caution">
    <text evidence="2">The sequence shown here is derived from an EMBL/GenBank/DDBJ whole genome shotgun (WGS) entry which is preliminary data.</text>
</comment>
<evidence type="ECO:0000313" key="2">
    <source>
        <dbReference type="EMBL" id="KAK0483398.1"/>
    </source>
</evidence>
<gene>
    <name evidence="2" type="ORF">IW261DRAFT_945553</name>
</gene>
<feature type="region of interest" description="Disordered" evidence="1">
    <location>
        <begin position="150"/>
        <end position="215"/>
    </location>
</feature>
<proteinExistence type="predicted"/>
<reference evidence="2" key="1">
    <citation type="submission" date="2023-06" db="EMBL/GenBank/DDBJ databases">
        <authorList>
            <consortium name="Lawrence Berkeley National Laboratory"/>
            <person name="Ahrendt S."/>
            <person name="Sahu N."/>
            <person name="Indic B."/>
            <person name="Wong-Bajracharya J."/>
            <person name="Merenyi Z."/>
            <person name="Ke H.-M."/>
            <person name="Monk M."/>
            <person name="Kocsube S."/>
            <person name="Drula E."/>
            <person name="Lipzen A."/>
            <person name="Balint B."/>
            <person name="Henrissat B."/>
            <person name="Andreopoulos B."/>
            <person name="Martin F.M."/>
            <person name="Harder C.B."/>
            <person name="Rigling D."/>
            <person name="Ford K.L."/>
            <person name="Foster G.D."/>
            <person name="Pangilinan J."/>
            <person name="Papanicolaou A."/>
            <person name="Barry K."/>
            <person name="LaButti K."/>
            <person name="Viragh M."/>
            <person name="Koriabine M."/>
            <person name="Yan M."/>
            <person name="Riley R."/>
            <person name="Champramary S."/>
            <person name="Plett K.L."/>
            <person name="Tsai I.J."/>
            <person name="Slot J."/>
            <person name="Sipos G."/>
            <person name="Plett J."/>
            <person name="Nagy L.G."/>
            <person name="Grigoriev I.V."/>
        </authorList>
    </citation>
    <scope>NUCLEOTIDE SEQUENCE</scope>
    <source>
        <strain evidence="2">ICMP 16352</strain>
    </source>
</reference>
<protein>
    <submittedName>
        <fullName evidence="2">Uncharacterized protein</fullName>
    </submittedName>
</protein>
<evidence type="ECO:0000256" key="1">
    <source>
        <dbReference type="SAM" id="MobiDB-lite"/>
    </source>
</evidence>
<keyword evidence="3" id="KW-1185">Reference proteome</keyword>
<name>A0AA39PHK6_9AGAR</name>
<dbReference type="Proteomes" id="UP001175227">
    <property type="component" value="Unassembled WGS sequence"/>
</dbReference>
<sequence>MSTSFTPSVAIDATKEKDWPANLGMLDWDNTNIIFTKRSLIEFLKYTGTTVDTNFANVQKLPRYATFGTFSPPLNQLDATEAAASPSASPAIEQIDAFKPTRRVRTVPGGPHTDIFGNDFQEQDDALASAPQKESQSQQVETPQHPISAAPVEEEQEYGIPFASTVKPSRRVRTEPGGKSSLGSFWGEDPTPEEFKPTRRVRQGPGGQDNINDLF</sequence>
<dbReference type="EMBL" id="JAUEPR010000006">
    <property type="protein sequence ID" value="KAK0483398.1"/>
    <property type="molecule type" value="Genomic_DNA"/>
</dbReference>
<accession>A0AA39PHK6</accession>
<organism evidence="2 3">
    <name type="scientific">Armillaria novae-zelandiae</name>
    <dbReference type="NCBI Taxonomy" id="153914"/>
    <lineage>
        <taxon>Eukaryota</taxon>
        <taxon>Fungi</taxon>
        <taxon>Dikarya</taxon>
        <taxon>Basidiomycota</taxon>
        <taxon>Agaricomycotina</taxon>
        <taxon>Agaricomycetes</taxon>
        <taxon>Agaricomycetidae</taxon>
        <taxon>Agaricales</taxon>
        <taxon>Marasmiineae</taxon>
        <taxon>Physalacriaceae</taxon>
        <taxon>Armillaria</taxon>
    </lineage>
</organism>
<dbReference type="AlphaFoldDB" id="A0AA39PHK6"/>